<gene>
    <name evidence="1" type="ORF">E1956_18890</name>
</gene>
<dbReference type="CDD" id="cd00586">
    <property type="entry name" value="4HBT"/>
    <property type="match status" value="1"/>
</dbReference>
<sequence>MTTHAPVFSRRHKIHFSECDPAGIVFYPQYFVLFNDLIESWIDALLPEGYHGVIGARRVGMPTVHLEVDFKAVSKMGDEVWLSLDVERIGQASLTLAWACTGTDGVVRMSAKQTIVTTSLDTHKAMPIPDDLRRAIEGAAQDAAARAGEN</sequence>
<dbReference type="RefSeq" id="WP_134751871.1">
    <property type="nucleotide sequence ID" value="NZ_CP038149.1"/>
</dbReference>
<proteinExistence type="predicted"/>
<dbReference type="Proteomes" id="UP000295727">
    <property type="component" value="Chromosome 2"/>
</dbReference>
<dbReference type="Gene3D" id="3.10.129.10">
    <property type="entry name" value="Hotdog Thioesterase"/>
    <property type="match status" value="1"/>
</dbReference>
<protein>
    <submittedName>
        <fullName evidence="1">Acyl-CoA thioesterase</fullName>
    </submittedName>
</protein>
<organism evidence="1 2">
    <name type="scientific">Paraburkholderia pallida</name>
    <dbReference type="NCBI Taxonomy" id="2547399"/>
    <lineage>
        <taxon>Bacteria</taxon>
        <taxon>Pseudomonadati</taxon>
        <taxon>Pseudomonadota</taxon>
        <taxon>Betaproteobacteria</taxon>
        <taxon>Burkholderiales</taxon>
        <taxon>Burkholderiaceae</taxon>
        <taxon>Paraburkholderia</taxon>
    </lineage>
</organism>
<name>A0A4P7CTF6_9BURK</name>
<dbReference type="Pfam" id="PF13279">
    <property type="entry name" value="4HBT_2"/>
    <property type="match status" value="1"/>
</dbReference>
<dbReference type="InterPro" id="IPR029069">
    <property type="entry name" value="HotDog_dom_sf"/>
</dbReference>
<evidence type="ECO:0000313" key="2">
    <source>
        <dbReference type="Proteomes" id="UP000295727"/>
    </source>
</evidence>
<dbReference type="AlphaFoldDB" id="A0A4P7CTF6"/>
<evidence type="ECO:0000313" key="1">
    <source>
        <dbReference type="EMBL" id="QBQ99270.1"/>
    </source>
</evidence>
<dbReference type="EMBL" id="CP038149">
    <property type="protein sequence ID" value="QBQ99270.1"/>
    <property type="molecule type" value="Genomic_DNA"/>
</dbReference>
<dbReference type="OrthoDB" id="21822at2"/>
<dbReference type="KEGG" id="ppai:E1956_18890"/>
<reference evidence="1 2" key="1">
    <citation type="submission" date="2019-03" db="EMBL/GenBank/DDBJ databases">
        <title>Paraburkholderia sp. 7MH5, isolated from subtropical forest soil.</title>
        <authorList>
            <person name="Gao Z.-H."/>
            <person name="Qiu L.-H."/>
        </authorList>
    </citation>
    <scope>NUCLEOTIDE SEQUENCE [LARGE SCALE GENOMIC DNA]</scope>
    <source>
        <strain evidence="1 2">7MH5</strain>
    </source>
</reference>
<accession>A0A4P7CTF6</accession>
<keyword evidence="2" id="KW-1185">Reference proteome</keyword>
<dbReference type="SUPFAM" id="SSF54637">
    <property type="entry name" value="Thioesterase/thiol ester dehydrase-isomerase"/>
    <property type="match status" value="1"/>
</dbReference>